<reference evidence="15" key="1">
    <citation type="submission" date="2020-04" db="EMBL/GenBank/DDBJ databases">
        <authorList>
            <person name="Chiriac C."/>
            <person name="Salcher M."/>
            <person name="Ghai R."/>
            <person name="Kavagutti S V."/>
        </authorList>
    </citation>
    <scope>NUCLEOTIDE SEQUENCE</scope>
</reference>
<dbReference type="InterPro" id="IPR036397">
    <property type="entry name" value="RNaseH_sf"/>
</dbReference>
<protein>
    <recommendedName>
        <fullName evidence="12">DNA polymerase</fullName>
        <ecNumber evidence="12">2.7.7.7</ecNumber>
    </recommendedName>
</protein>
<feature type="domain" description="DNA-directed DNA polymerase family B exonuclease" evidence="14">
    <location>
        <begin position="98"/>
        <end position="258"/>
    </location>
</feature>
<dbReference type="Pfam" id="PF03104">
    <property type="entry name" value="DNA_pol_B_exo1"/>
    <property type="match status" value="1"/>
</dbReference>
<dbReference type="GO" id="GO:0003887">
    <property type="term" value="F:DNA-directed DNA polymerase activity"/>
    <property type="evidence" value="ECO:0007669"/>
    <property type="project" value="UniProtKB-KW"/>
</dbReference>
<dbReference type="GO" id="GO:0039693">
    <property type="term" value="P:viral DNA genome replication"/>
    <property type="evidence" value="ECO:0007669"/>
    <property type="project" value="UniProtKB-KW"/>
</dbReference>
<evidence type="ECO:0000256" key="8">
    <source>
        <dbReference type="ARBA" id="ARBA00022932"/>
    </source>
</evidence>
<feature type="domain" description="DNA-directed DNA polymerase family B multifunctional" evidence="13">
    <location>
        <begin position="338"/>
        <end position="581"/>
    </location>
</feature>
<evidence type="ECO:0000256" key="11">
    <source>
        <dbReference type="ARBA" id="ARBA00049244"/>
    </source>
</evidence>
<keyword evidence="7" id="KW-0269">Exonuclease</keyword>
<dbReference type="PANTHER" id="PTHR10322:SF23">
    <property type="entry name" value="DNA POLYMERASE DELTA CATALYTIC SUBUNIT"/>
    <property type="match status" value="1"/>
</dbReference>
<dbReference type="SUPFAM" id="SSF53098">
    <property type="entry name" value="Ribonuclease H-like"/>
    <property type="match status" value="1"/>
</dbReference>
<evidence type="ECO:0000256" key="1">
    <source>
        <dbReference type="ARBA" id="ARBA00005755"/>
    </source>
</evidence>
<dbReference type="Gene3D" id="3.90.1600.10">
    <property type="entry name" value="Palm domain of DNA polymerase"/>
    <property type="match status" value="1"/>
</dbReference>
<evidence type="ECO:0000256" key="5">
    <source>
        <dbReference type="ARBA" id="ARBA00022722"/>
    </source>
</evidence>
<dbReference type="Gene3D" id="3.40.1820.10">
    <property type="entry name" value="DnaQ-like 3'-5' exonuclease"/>
    <property type="match status" value="1"/>
</dbReference>
<evidence type="ECO:0000259" key="13">
    <source>
        <dbReference type="Pfam" id="PF00136"/>
    </source>
</evidence>
<dbReference type="Pfam" id="PF00136">
    <property type="entry name" value="DNA_pol_B"/>
    <property type="match status" value="1"/>
</dbReference>
<dbReference type="Gene3D" id="1.20.1280.300">
    <property type="match status" value="1"/>
</dbReference>
<dbReference type="SUPFAM" id="SSF56672">
    <property type="entry name" value="DNA/RNA polymerases"/>
    <property type="match status" value="1"/>
</dbReference>
<evidence type="ECO:0000256" key="6">
    <source>
        <dbReference type="ARBA" id="ARBA00022801"/>
    </source>
</evidence>
<dbReference type="GO" id="GO:0000166">
    <property type="term" value="F:nucleotide binding"/>
    <property type="evidence" value="ECO:0007669"/>
    <property type="project" value="InterPro"/>
</dbReference>
<keyword evidence="2 12" id="KW-0808">Transferase</keyword>
<dbReference type="InterPro" id="IPR006133">
    <property type="entry name" value="DNA-dir_DNA_pol_B_exonuc"/>
</dbReference>
<sequence length="841" mass="98171">MVGDNILFRGVKNGKRIRQKIKYKPKLFVKSNNKQPSKWHTLSGEVVDEMSFASIRDAREFVKQYESVSNFTIYGNTRYDYAFISDLFPDDIDWDLSQMCVAFIDIEVGSENGFPDPEHANEAITAITILLNKKYYVFGCGEFKVHREDMEYIKCDNEFELIDKFLDLWTLHYPDIVSGWNIKFFDFPYLINRINKLFDSEKAIKFSPWGKLNEREVELRGKTNQVYEIMGIAMLDYYELYRKYAPNPNQESYRLDHIASVELGERKLDYSEYGSLHELYRMDYQKFIEYNVKDVELVERLDDTMRLIELAATLGYDAKVNYEDVFSQVRMWDTITYNALKKKNVVIPPKKNSKKDEQYAGGFVKDPIIGMHDWVASFDLNSLYPHLIMMYNLSPETLVNYYSFNDEMSKFIADYGTKINVDSLLAKKIPTTVLKDNKVTLTPNGQLFSIEKQGFLSEIMERMYEDRAMFKTKAKEAEKRLQVSVSESEKNDLKKQIARFNNIQLAKKVTLNSAYGAIGNAYFRFFDIRIAEAITLSGQLAIRWIEIKLNAHLNSLLKTDKVDYVIASDTDSIYLNLGGLVNKFIPDSSDKLKTIRMLDKFSNEKIQPFIDTSYEELAEYVNAYAQKMKMKREALADRAIWTAKKRYLINVYNNEGVEYAQPKLKIMGLEAIKSSTPNACRLKFKEAFDVIIKKDEDSVIEFIAKFREEFKALPISEIAFPRGVRGLSKYSDSKTIYGFKTPIHVRGSLIFNHYIEYHNLSKKYRKINEGEKIKFVYVKEPNPLQTSVVSFIDEIPKEFELDRFIDYDTQFEKSFLEPLKIVLDAINWRVEKGNSLEDFFS</sequence>
<evidence type="ECO:0000313" key="15">
    <source>
        <dbReference type="EMBL" id="CAB4124309.1"/>
    </source>
</evidence>
<dbReference type="Gene3D" id="3.30.420.10">
    <property type="entry name" value="Ribonuclease H-like superfamily/Ribonuclease H"/>
    <property type="match status" value="1"/>
</dbReference>
<evidence type="ECO:0000256" key="2">
    <source>
        <dbReference type="ARBA" id="ARBA00022679"/>
    </source>
</evidence>
<evidence type="ECO:0000256" key="9">
    <source>
        <dbReference type="ARBA" id="ARBA00023109"/>
    </source>
</evidence>
<dbReference type="GO" id="GO:0003677">
    <property type="term" value="F:DNA binding"/>
    <property type="evidence" value="ECO:0007669"/>
    <property type="project" value="UniProtKB-KW"/>
</dbReference>
<keyword evidence="3 12" id="KW-0548">Nucleotidyltransferase</keyword>
<dbReference type="PROSITE" id="PS00116">
    <property type="entry name" value="DNA_POLYMERASE_B"/>
    <property type="match status" value="1"/>
</dbReference>
<keyword evidence="5" id="KW-0540">Nuclease</keyword>
<dbReference type="SMART" id="SM00486">
    <property type="entry name" value="POLBc"/>
    <property type="match status" value="1"/>
</dbReference>
<dbReference type="EMBL" id="LR796178">
    <property type="protein sequence ID" value="CAB4124309.1"/>
    <property type="molecule type" value="Genomic_DNA"/>
</dbReference>
<dbReference type="InterPro" id="IPR043502">
    <property type="entry name" value="DNA/RNA_pol_sf"/>
</dbReference>
<evidence type="ECO:0000256" key="4">
    <source>
        <dbReference type="ARBA" id="ARBA00022705"/>
    </source>
</evidence>
<keyword evidence="10 12" id="KW-0238">DNA-binding</keyword>
<dbReference type="PRINTS" id="PR00106">
    <property type="entry name" value="DNAPOLB"/>
</dbReference>
<evidence type="ECO:0000259" key="14">
    <source>
        <dbReference type="Pfam" id="PF03104"/>
    </source>
</evidence>
<dbReference type="Gene3D" id="3.30.342.10">
    <property type="entry name" value="DNA Polymerase, chain B, domain 1"/>
    <property type="match status" value="1"/>
</dbReference>
<keyword evidence="8 12" id="KW-0239">DNA-directed DNA polymerase</keyword>
<evidence type="ECO:0000256" key="3">
    <source>
        <dbReference type="ARBA" id="ARBA00022695"/>
    </source>
</evidence>
<dbReference type="InterPro" id="IPR006134">
    <property type="entry name" value="DNA-dir_DNA_pol_B_multi_dom"/>
</dbReference>
<evidence type="ECO:0000256" key="7">
    <source>
        <dbReference type="ARBA" id="ARBA00022839"/>
    </source>
</evidence>
<dbReference type="InterPro" id="IPR050240">
    <property type="entry name" value="DNA_pol_type-B"/>
</dbReference>
<dbReference type="EC" id="2.7.7.7" evidence="12"/>
<keyword evidence="9" id="KW-1194">Viral DNA replication</keyword>
<organism evidence="15">
    <name type="scientific">uncultured Caudovirales phage</name>
    <dbReference type="NCBI Taxonomy" id="2100421"/>
    <lineage>
        <taxon>Viruses</taxon>
        <taxon>Duplodnaviria</taxon>
        <taxon>Heunggongvirae</taxon>
        <taxon>Uroviricota</taxon>
        <taxon>Caudoviricetes</taxon>
        <taxon>Peduoviridae</taxon>
        <taxon>Maltschvirus</taxon>
        <taxon>Maltschvirus maltsch</taxon>
    </lineage>
</organism>
<proteinExistence type="inferred from homology"/>
<evidence type="ECO:0000256" key="12">
    <source>
        <dbReference type="RuleBase" id="RU000442"/>
    </source>
</evidence>
<evidence type="ECO:0000256" key="10">
    <source>
        <dbReference type="ARBA" id="ARBA00023125"/>
    </source>
</evidence>
<comment type="similarity">
    <text evidence="1 12">Belongs to the DNA polymerase type-B family.</text>
</comment>
<dbReference type="GO" id="GO:0006261">
    <property type="term" value="P:DNA-templated DNA replication"/>
    <property type="evidence" value="ECO:0007669"/>
    <property type="project" value="TreeGrafter"/>
</dbReference>
<keyword evidence="6" id="KW-0378">Hydrolase</keyword>
<dbReference type="InterPro" id="IPR023211">
    <property type="entry name" value="DNA_pol_palm_dom_sf"/>
</dbReference>
<dbReference type="InterPro" id="IPR012337">
    <property type="entry name" value="RNaseH-like_sf"/>
</dbReference>
<accession>A0A6J5KWF7</accession>
<gene>
    <name evidence="15" type="ORF">UFOVP49_147</name>
</gene>
<comment type="catalytic activity">
    <reaction evidence="11 12">
        <text>DNA(n) + a 2'-deoxyribonucleoside 5'-triphosphate = DNA(n+1) + diphosphate</text>
        <dbReference type="Rhea" id="RHEA:22508"/>
        <dbReference type="Rhea" id="RHEA-COMP:17339"/>
        <dbReference type="Rhea" id="RHEA-COMP:17340"/>
        <dbReference type="ChEBI" id="CHEBI:33019"/>
        <dbReference type="ChEBI" id="CHEBI:61560"/>
        <dbReference type="ChEBI" id="CHEBI:173112"/>
        <dbReference type="EC" id="2.7.7.7"/>
    </reaction>
</comment>
<dbReference type="InterPro" id="IPR017964">
    <property type="entry name" value="DNA-dir_DNA_pol_B_CS"/>
</dbReference>
<dbReference type="InterPro" id="IPR006172">
    <property type="entry name" value="DNA-dir_DNA_pol_B"/>
</dbReference>
<dbReference type="PANTHER" id="PTHR10322">
    <property type="entry name" value="DNA POLYMERASE CATALYTIC SUBUNIT"/>
    <property type="match status" value="1"/>
</dbReference>
<name>A0A6J5KWF7_9CAUD</name>
<dbReference type="GO" id="GO:0004527">
    <property type="term" value="F:exonuclease activity"/>
    <property type="evidence" value="ECO:0007669"/>
    <property type="project" value="UniProtKB-KW"/>
</dbReference>
<keyword evidence="4 12" id="KW-0235">DNA replication</keyword>